<keyword evidence="2 5" id="KW-0489">Methyltransferase</keyword>
<dbReference type="OrthoDB" id="9816309at2"/>
<evidence type="ECO:0000259" key="8">
    <source>
        <dbReference type="PROSITE" id="PS50123"/>
    </source>
</evidence>
<dbReference type="AlphaFoldDB" id="A0A6C2CGU3"/>
<reference evidence="9 10" key="1">
    <citation type="submission" date="2019-01" db="EMBL/GenBank/DDBJ databases">
        <title>Zoogloea oleivorans genome sequencing and assembly.</title>
        <authorList>
            <person name="Tancsics A."/>
            <person name="Farkas M."/>
            <person name="Kriszt B."/>
            <person name="Maroti G."/>
            <person name="Horvath B."/>
        </authorList>
    </citation>
    <scope>NUCLEOTIDE SEQUENCE [LARGE SCALE GENOMIC DNA]</scope>
    <source>
        <strain evidence="9 10">Buc</strain>
    </source>
</reference>
<evidence type="ECO:0000256" key="4">
    <source>
        <dbReference type="ARBA" id="ARBA00022691"/>
    </source>
</evidence>
<dbReference type="PANTHER" id="PTHR24422:SF19">
    <property type="entry name" value="CHEMOTAXIS PROTEIN METHYLTRANSFERASE"/>
    <property type="match status" value="1"/>
</dbReference>
<comment type="catalytic activity">
    <reaction evidence="1 5">
        <text>L-glutamyl-[protein] + S-adenosyl-L-methionine = [protein]-L-glutamate 5-O-methyl ester + S-adenosyl-L-homocysteine</text>
        <dbReference type="Rhea" id="RHEA:24452"/>
        <dbReference type="Rhea" id="RHEA-COMP:10208"/>
        <dbReference type="Rhea" id="RHEA-COMP:10311"/>
        <dbReference type="ChEBI" id="CHEBI:29973"/>
        <dbReference type="ChEBI" id="CHEBI:57856"/>
        <dbReference type="ChEBI" id="CHEBI:59789"/>
        <dbReference type="ChEBI" id="CHEBI:82795"/>
        <dbReference type="EC" id="2.1.1.80"/>
    </reaction>
</comment>
<protein>
    <recommendedName>
        <fullName evidence="5">Chemotaxis protein methyltransferase</fullName>
        <ecNumber evidence="5">2.1.1.80</ecNumber>
    </recommendedName>
</protein>
<dbReference type="InterPro" id="IPR022641">
    <property type="entry name" value="CheR_N"/>
</dbReference>
<evidence type="ECO:0000256" key="7">
    <source>
        <dbReference type="SAM" id="MobiDB-lite"/>
    </source>
</evidence>
<feature type="binding site" evidence="6">
    <location>
        <position position="152"/>
    </location>
    <ligand>
        <name>S-adenosyl-L-methionine</name>
        <dbReference type="ChEBI" id="CHEBI:59789"/>
    </ligand>
</feature>
<feature type="domain" description="CheR-type methyltransferase" evidence="8">
    <location>
        <begin position="38"/>
        <end position="309"/>
    </location>
</feature>
<dbReference type="InterPro" id="IPR000780">
    <property type="entry name" value="CheR_MeTrfase"/>
</dbReference>
<dbReference type="Gene3D" id="1.10.155.10">
    <property type="entry name" value="Chemotaxis receptor methyltransferase CheR, N-terminal domain"/>
    <property type="match status" value="1"/>
</dbReference>
<feature type="binding site" evidence="6">
    <location>
        <begin position="253"/>
        <end position="254"/>
    </location>
    <ligand>
        <name>S-adenosyl-L-methionine</name>
        <dbReference type="ChEBI" id="CHEBI:59789"/>
    </ligand>
</feature>
<feature type="binding site" evidence="6">
    <location>
        <begin position="235"/>
        <end position="236"/>
    </location>
    <ligand>
        <name>S-adenosyl-L-methionine</name>
        <dbReference type="ChEBI" id="CHEBI:59789"/>
    </ligand>
</feature>
<keyword evidence="10" id="KW-1185">Reference proteome</keyword>
<organism evidence="9 10">
    <name type="scientific">Zoogloea oleivorans</name>
    <dbReference type="NCBI Taxonomy" id="1552750"/>
    <lineage>
        <taxon>Bacteria</taxon>
        <taxon>Pseudomonadati</taxon>
        <taxon>Pseudomonadota</taxon>
        <taxon>Betaproteobacteria</taxon>
        <taxon>Rhodocyclales</taxon>
        <taxon>Zoogloeaceae</taxon>
        <taxon>Zoogloea</taxon>
    </lineage>
</organism>
<accession>A0A6C2CGU3</accession>
<feature type="binding site" evidence="6">
    <location>
        <position position="119"/>
    </location>
    <ligand>
        <name>S-adenosyl-L-methionine</name>
        <dbReference type="ChEBI" id="CHEBI:59789"/>
    </ligand>
</feature>
<dbReference type="SUPFAM" id="SSF47757">
    <property type="entry name" value="Chemotaxis receptor methyltransferase CheR, N-terminal domain"/>
    <property type="match status" value="1"/>
</dbReference>
<evidence type="ECO:0000256" key="2">
    <source>
        <dbReference type="ARBA" id="ARBA00022603"/>
    </source>
</evidence>
<dbReference type="Pfam" id="PF01739">
    <property type="entry name" value="CheR"/>
    <property type="match status" value="1"/>
</dbReference>
<dbReference type="PROSITE" id="PS50123">
    <property type="entry name" value="CHER"/>
    <property type="match status" value="1"/>
</dbReference>
<dbReference type="InterPro" id="IPR050903">
    <property type="entry name" value="Bact_Chemotaxis_MeTrfase"/>
</dbReference>
<dbReference type="InterPro" id="IPR022642">
    <property type="entry name" value="CheR_C"/>
</dbReference>
<dbReference type="GO" id="GO:0008983">
    <property type="term" value="F:protein-glutamate O-methyltransferase activity"/>
    <property type="evidence" value="ECO:0007669"/>
    <property type="project" value="UniProtKB-EC"/>
</dbReference>
<dbReference type="InterPro" id="IPR036804">
    <property type="entry name" value="CheR_N_sf"/>
</dbReference>
<dbReference type="PRINTS" id="PR00996">
    <property type="entry name" value="CHERMTFRASE"/>
</dbReference>
<keyword evidence="3 5" id="KW-0808">Transferase</keyword>
<dbReference type="InterPro" id="IPR029063">
    <property type="entry name" value="SAM-dependent_MTases_sf"/>
</dbReference>
<keyword evidence="4 5" id="KW-0949">S-adenosyl-L-methionine</keyword>
<gene>
    <name evidence="9" type="ORF">ETQ85_22500</name>
</gene>
<evidence type="ECO:0000256" key="3">
    <source>
        <dbReference type="ARBA" id="ARBA00022679"/>
    </source>
</evidence>
<dbReference type="Pfam" id="PF03705">
    <property type="entry name" value="CheR_N"/>
    <property type="match status" value="1"/>
</dbReference>
<dbReference type="EMBL" id="SDKK01000031">
    <property type="protein sequence ID" value="TYC52663.1"/>
    <property type="molecule type" value="Genomic_DNA"/>
</dbReference>
<evidence type="ECO:0000256" key="6">
    <source>
        <dbReference type="PIRSR" id="PIRSR000410-1"/>
    </source>
</evidence>
<dbReference type="InterPro" id="IPR026024">
    <property type="entry name" value="Chemotaxis_MeTrfase_CheR"/>
</dbReference>
<dbReference type="GO" id="GO:0032259">
    <property type="term" value="P:methylation"/>
    <property type="evidence" value="ECO:0007669"/>
    <property type="project" value="UniProtKB-KW"/>
</dbReference>
<feature type="binding site" evidence="6">
    <location>
        <position position="115"/>
    </location>
    <ligand>
        <name>S-adenosyl-L-methionine</name>
        <dbReference type="ChEBI" id="CHEBI:59789"/>
    </ligand>
</feature>
<proteinExistence type="predicted"/>
<feature type="binding site" evidence="6">
    <location>
        <position position="113"/>
    </location>
    <ligand>
        <name>S-adenosyl-L-methionine</name>
        <dbReference type="ChEBI" id="CHEBI:59789"/>
    </ligand>
</feature>
<evidence type="ECO:0000313" key="10">
    <source>
        <dbReference type="Proteomes" id="UP000389128"/>
    </source>
</evidence>
<evidence type="ECO:0000256" key="5">
    <source>
        <dbReference type="PIRNR" id="PIRNR000410"/>
    </source>
</evidence>
<evidence type="ECO:0000256" key="1">
    <source>
        <dbReference type="ARBA" id="ARBA00001541"/>
    </source>
</evidence>
<comment type="caution">
    <text evidence="9">The sequence shown here is derived from an EMBL/GenBank/DDBJ whole genome shotgun (WGS) entry which is preliminary data.</text>
</comment>
<comment type="function">
    <text evidence="5">Methylation of the membrane-bound methyl-accepting chemotaxis proteins (MCP) to form gamma-glutamyl methyl ester residues in MCP.</text>
</comment>
<dbReference type="PANTHER" id="PTHR24422">
    <property type="entry name" value="CHEMOTAXIS PROTEIN METHYLTRANSFERASE"/>
    <property type="match status" value="1"/>
</dbReference>
<dbReference type="PIRSF" id="PIRSF000410">
    <property type="entry name" value="CheR"/>
    <property type="match status" value="1"/>
</dbReference>
<sequence length="312" mass="35617">MSEKLFPRSSLVSPAGGARPAVTARPAPPVIRSPVLPAPDREFQFSSADFERVRELIYKHAGISLSPIKQDMVYSRLARRLRARGDRTFAEYLDRAQRDPQEWETFVNSLTTNLTSFFREAHHFDILAERLKKHGGRPTFRIWCSAASTGEEPYSLAITACEAFNTLTPPVQIIATDIDTNVLATAEKGVYGMDRVDRLSKERMQRFFLKGTGGQAGFARVRPELQRLIEFKRINLLDKTWSVQGPFDVMFCRNVMIYFDKPTQHEILKRFMPMLKPEGLLFAGHSESFLHAADIFRSLGRTVYERTDARAR</sequence>
<dbReference type="SUPFAM" id="SSF53335">
    <property type="entry name" value="S-adenosyl-L-methionine-dependent methyltransferases"/>
    <property type="match status" value="1"/>
</dbReference>
<feature type="binding site" evidence="6">
    <location>
        <position position="177"/>
    </location>
    <ligand>
        <name>S-adenosyl-L-methionine</name>
        <dbReference type="ChEBI" id="CHEBI:59789"/>
    </ligand>
</feature>
<name>A0A6C2CGU3_9RHOO</name>
<dbReference type="EC" id="2.1.1.80" evidence="5"/>
<feature type="region of interest" description="Disordered" evidence="7">
    <location>
        <begin position="1"/>
        <end position="29"/>
    </location>
</feature>
<feature type="compositionally biased region" description="Low complexity" evidence="7">
    <location>
        <begin position="14"/>
        <end position="25"/>
    </location>
</feature>
<dbReference type="Gene3D" id="3.40.50.150">
    <property type="entry name" value="Vaccinia Virus protein VP39"/>
    <property type="match status" value="1"/>
</dbReference>
<evidence type="ECO:0000313" key="9">
    <source>
        <dbReference type="EMBL" id="TYC52663.1"/>
    </source>
</evidence>
<dbReference type="SMART" id="SM00138">
    <property type="entry name" value="MeTrc"/>
    <property type="match status" value="1"/>
</dbReference>
<dbReference type="Proteomes" id="UP000389128">
    <property type="component" value="Unassembled WGS sequence"/>
</dbReference>